<protein>
    <submittedName>
        <fullName evidence="2">DnaJ family domain-containing protein</fullName>
    </submittedName>
</protein>
<evidence type="ECO:0000313" key="2">
    <source>
        <dbReference type="EMBL" id="MFC3149063.1"/>
    </source>
</evidence>
<evidence type="ECO:0000259" key="1">
    <source>
        <dbReference type="Pfam" id="PF09350"/>
    </source>
</evidence>
<keyword evidence="3" id="KW-1185">Reference proteome</keyword>
<gene>
    <name evidence="2" type="ORF">ACFOEN_15665</name>
</gene>
<evidence type="ECO:0000313" key="3">
    <source>
        <dbReference type="Proteomes" id="UP001595556"/>
    </source>
</evidence>
<comment type="caution">
    <text evidence="2">The sequence shown here is derived from an EMBL/GenBank/DDBJ whole genome shotgun (WGS) entry which is preliminary data.</text>
</comment>
<dbReference type="PANTHER" id="PTHR39158">
    <property type="entry name" value="OS08G0560600 PROTEIN"/>
    <property type="match status" value="1"/>
</dbReference>
<name>A0ABV7H960_9BURK</name>
<organism evidence="2 3">
    <name type="scientific">Piscinibacterium candidicorallinum</name>
    <dbReference type="NCBI Taxonomy" id="1793872"/>
    <lineage>
        <taxon>Bacteria</taxon>
        <taxon>Pseudomonadati</taxon>
        <taxon>Pseudomonadota</taxon>
        <taxon>Betaproteobacteria</taxon>
        <taxon>Burkholderiales</taxon>
        <taxon>Piscinibacterium</taxon>
    </lineage>
</organism>
<dbReference type="RefSeq" id="WP_377305532.1">
    <property type="nucleotide sequence ID" value="NZ_CP180191.1"/>
</dbReference>
<dbReference type="Proteomes" id="UP001595556">
    <property type="component" value="Unassembled WGS sequence"/>
</dbReference>
<dbReference type="InterPro" id="IPR018961">
    <property type="entry name" value="DnaJ_homolog_subfam-C_membr-28"/>
</dbReference>
<dbReference type="PANTHER" id="PTHR39158:SF1">
    <property type="entry name" value="DNAJ HOMOLOG SUBFAMILY C MEMBER 28"/>
    <property type="match status" value="1"/>
</dbReference>
<feature type="domain" description="DnaJ homologue subfamily C member 28 conserved" evidence="1">
    <location>
        <begin position="9"/>
        <end position="73"/>
    </location>
</feature>
<accession>A0ABV7H960</accession>
<dbReference type="InterPro" id="IPR052573">
    <property type="entry name" value="DnaJ_C_subfamily_28"/>
</dbReference>
<dbReference type="EMBL" id="JBHRTI010000010">
    <property type="protein sequence ID" value="MFC3149063.1"/>
    <property type="molecule type" value="Genomic_DNA"/>
</dbReference>
<sequence>MPLSMTDDLIEAHIRAARERGDFDNLPGAGKPLDLYEDAHLPAELRMAYRVLKNAGYLPDELQRINELADLEREVFGEMDGADRRAALKLRLLSEAMRGDTLALQQYRAQLMAQLEARRATAT</sequence>
<dbReference type="Pfam" id="PF09350">
    <property type="entry name" value="DJC28_CD"/>
    <property type="match status" value="1"/>
</dbReference>
<reference evidence="3" key="1">
    <citation type="journal article" date="2019" name="Int. J. Syst. Evol. Microbiol.">
        <title>The Global Catalogue of Microorganisms (GCM) 10K type strain sequencing project: providing services to taxonomists for standard genome sequencing and annotation.</title>
        <authorList>
            <consortium name="The Broad Institute Genomics Platform"/>
            <consortium name="The Broad Institute Genome Sequencing Center for Infectious Disease"/>
            <person name="Wu L."/>
            <person name="Ma J."/>
        </authorList>
    </citation>
    <scope>NUCLEOTIDE SEQUENCE [LARGE SCALE GENOMIC DNA]</scope>
    <source>
        <strain evidence="3">KCTC 52168</strain>
    </source>
</reference>
<proteinExistence type="predicted"/>